<dbReference type="RefSeq" id="WP_378267423.1">
    <property type="nucleotide sequence ID" value="NZ_JBHUKR010000011.1"/>
</dbReference>
<dbReference type="InterPro" id="IPR023885">
    <property type="entry name" value="4Fe4S-binding_SPASM_dom"/>
</dbReference>
<dbReference type="InterPro" id="IPR050377">
    <property type="entry name" value="Radical_SAM_PqqE_MftC-like"/>
</dbReference>
<accession>A0ABW5FXU5</accession>
<dbReference type="Proteomes" id="UP001597417">
    <property type="component" value="Unassembled WGS sequence"/>
</dbReference>
<dbReference type="CDD" id="cd21109">
    <property type="entry name" value="SPASM"/>
    <property type="match status" value="1"/>
</dbReference>
<evidence type="ECO:0000313" key="7">
    <source>
        <dbReference type="Proteomes" id="UP001597417"/>
    </source>
</evidence>
<dbReference type="Gene3D" id="3.20.20.70">
    <property type="entry name" value="Aldolase class I"/>
    <property type="match status" value="1"/>
</dbReference>
<reference evidence="7" key="1">
    <citation type="journal article" date="2019" name="Int. J. Syst. Evol. Microbiol.">
        <title>The Global Catalogue of Microorganisms (GCM) 10K type strain sequencing project: providing services to taxonomists for standard genome sequencing and annotation.</title>
        <authorList>
            <consortium name="The Broad Institute Genomics Platform"/>
            <consortium name="The Broad Institute Genome Sequencing Center for Infectious Disease"/>
            <person name="Wu L."/>
            <person name="Ma J."/>
        </authorList>
    </citation>
    <scope>NUCLEOTIDE SEQUENCE [LARGE SCALE GENOMIC DNA]</scope>
    <source>
        <strain evidence="7">CGMCC 4.7645</strain>
    </source>
</reference>
<dbReference type="PANTHER" id="PTHR11228">
    <property type="entry name" value="RADICAL SAM DOMAIN PROTEIN"/>
    <property type="match status" value="1"/>
</dbReference>
<keyword evidence="4" id="KW-0411">Iron-sulfur</keyword>
<dbReference type="Pfam" id="PF13186">
    <property type="entry name" value="SPASM"/>
    <property type="match status" value="1"/>
</dbReference>
<sequence>MGERSSIAFLWLEITGRCQLACVHCYAGSSPSGSHGSMITEDWKRVIGEAADAGVRTVQFIGGEPTLHPGLADLIDYALRHTLKVEVFTNLVHVTDILWETFSRPGVSLATSYYSADPGRHAAITGRPTHARTRANIAKAVGAGIPLRAGIIDLDPDQHTDRADSELAGLGVRAIGYDRFRGLGRGARGDLVPATQLCGQCGLGSAAVSPDGTVWPCVMARWMAVGNVRQHSLGEILAELPGARADLTKQGMRVTVDQTMNTGTCTPCGPQGNCYPIHCHPR</sequence>
<keyword evidence="3" id="KW-0408">Iron</keyword>
<evidence type="ECO:0000256" key="4">
    <source>
        <dbReference type="ARBA" id="ARBA00023014"/>
    </source>
</evidence>
<keyword evidence="2" id="KW-0479">Metal-binding</keyword>
<dbReference type="Pfam" id="PF04055">
    <property type="entry name" value="Radical_SAM"/>
    <property type="match status" value="1"/>
</dbReference>
<evidence type="ECO:0000256" key="1">
    <source>
        <dbReference type="ARBA" id="ARBA00022691"/>
    </source>
</evidence>
<gene>
    <name evidence="6" type="ORF">ACFSXZ_24195</name>
</gene>
<keyword evidence="7" id="KW-1185">Reference proteome</keyword>
<keyword evidence="1" id="KW-0949">S-adenosyl-L-methionine</keyword>
<dbReference type="EMBL" id="JBHUKR010000011">
    <property type="protein sequence ID" value="MFD2419434.1"/>
    <property type="molecule type" value="Genomic_DNA"/>
</dbReference>
<comment type="caution">
    <text evidence="6">The sequence shown here is derived from an EMBL/GenBank/DDBJ whole genome shotgun (WGS) entry which is preliminary data.</text>
</comment>
<evidence type="ECO:0000259" key="5">
    <source>
        <dbReference type="PROSITE" id="PS51918"/>
    </source>
</evidence>
<dbReference type="PROSITE" id="PS51918">
    <property type="entry name" value="RADICAL_SAM"/>
    <property type="match status" value="1"/>
</dbReference>
<evidence type="ECO:0000313" key="6">
    <source>
        <dbReference type="EMBL" id="MFD2419434.1"/>
    </source>
</evidence>
<dbReference type="CDD" id="cd01335">
    <property type="entry name" value="Radical_SAM"/>
    <property type="match status" value="1"/>
</dbReference>
<name>A0ABW5FXU5_9PSEU</name>
<proteinExistence type="predicted"/>
<evidence type="ECO:0000256" key="2">
    <source>
        <dbReference type="ARBA" id="ARBA00022723"/>
    </source>
</evidence>
<dbReference type="SUPFAM" id="SSF102114">
    <property type="entry name" value="Radical SAM enzymes"/>
    <property type="match status" value="1"/>
</dbReference>
<protein>
    <submittedName>
        <fullName evidence="6">Radical SAM protein</fullName>
    </submittedName>
</protein>
<dbReference type="SFLD" id="SFLDG01216">
    <property type="entry name" value="thioether_bond_formation_requi"/>
    <property type="match status" value="1"/>
</dbReference>
<dbReference type="InterPro" id="IPR013785">
    <property type="entry name" value="Aldolase_TIM"/>
</dbReference>
<evidence type="ECO:0000256" key="3">
    <source>
        <dbReference type="ARBA" id="ARBA00023004"/>
    </source>
</evidence>
<dbReference type="SFLD" id="SFLDS00029">
    <property type="entry name" value="Radical_SAM"/>
    <property type="match status" value="1"/>
</dbReference>
<dbReference type="InterPro" id="IPR058240">
    <property type="entry name" value="rSAM_sf"/>
</dbReference>
<dbReference type="PANTHER" id="PTHR11228:SF7">
    <property type="entry name" value="PQQA PEPTIDE CYCLASE"/>
    <property type="match status" value="1"/>
</dbReference>
<organism evidence="6 7">
    <name type="scientific">Amycolatopsis pigmentata</name>
    <dbReference type="NCBI Taxonomy" id="450801"/>
    <lineage>
        <taxon>Bacteria</taxon>
        <taxon>Bacillati</taxon>
        <taxon>Actinomycetota</taxon>
        <taxon>Actinomycetes</taxon>
        <taxon>Pseudonocardiales</taxon>
        <taxon>Pseudonocardiaceae</taxon>
        <taxon>Amycolatopsis</taxon>
    </lineage>
</organism>
<dbReference type="SFLD" id="SFLDG01386">
    <property type="entry name" value="main_SPASM_domain-containing"/>
    <property type="match status" value="1"/>
</dbReference>
<dbReference type="InterPro" id="IPR007197">
    <property type="entry name" value="rSAM"/>
</dbReference>
<dbReference type="SFLD" id="SFLDG01067">
    <property type="entry name" value="SPASM/twitch_domain_containing"/>
    <property type="match status" value="1"/>
</dbReference>
<dbReference type="SFLD" id="SFLDF00365">
    <property type="entry name" value="thuricin_CD_(TrnCD-like)"/>
    <property type="match status" value="1"/>
</dbReference>
<feature type="domain" description="Radical SAM core" evidence="5">
    <location>
        <begin position="4"/>
        <end position="235"/>
    </location>
</feature>